<name>A0A1H8TF72_9RHOB</name>
<evidence type="ECO:0000313" key="2">
    <source>
        <dbReference type="Proteomes" id="UP000198893"/>
    </source>
</evidence>
<gene>
    <name evidence="1" type="ORF">SAMN04490248_11567</name>
</gene>
<keyword evidence="2" id="KW-1185">Reference proteome</keyword>
<dbReference type="STRING" id="569882.SAMN04490248_11567"/>
<evidence type="ECO:0000313" key="1">
    <source>
        <dbReference type="EMBL" id="SEO89730.1"/>
    </source>
</evidence>
<dbReference type="AlphaFoldDB" id="A0A1H8TF72"/>
<sequence length="111" mass="12652">MMGDTPMQRYRVRRGTSAFILTSDGRVLTFLSAVKLGDGWTDMDILKWNTKKSYMTFTYSPEGNMAILKHHCFISGGLPAKTLHRLAEIWVAFLPKFLTEMSLSESDVVRM</sequence>
<accession>A0A1H8TF72</accession>
<dbReference type="Proteomes" id="UP000198893">
    <property type="component" value="Unassembled WGS sequence"/>
</dbReference>
<proteinExistence type="predicted"/>
<protein>
    <submittedName>
        <fullName evidence="1">Uncharacterized protein</fullName>
    </submittedName>
</protein>
<reference evidence="1 2" key="1">
    <citation type="submission" date="2016-10" db="EMBL/GenBank/DDBJ databases">
        <authorList>
            <person name="de Groot N.N."/>
        </authorList>
    </citation>
    <scope>NUCLEOTIDE SEQUENCE [LARGE SCALE GENOMIC DNA]</scope>
    <source>
        <strain evidence="1 2">DSM 27842</strain>
    </source>
</reference>
<dbReference type="EMBL" id="FODS01000015">
    <property type="protein sequence ID" value="SEO89730.1"/>
    <property type="molecule type" value="Genomic_DNA"/>
</dbReference>
<organism evidence="1 2">
    <name type="scientific">Salinihabitans flavidus</name>
    <dbReference type="NCBI Taxonomy" id="569882"/>
    <lineage>
        <taxon>Bacteria</taxon>
        <taxon>Pseudomonadati</taxon>
        <taxon>Pseudomonadota</taxon>
        <taxon>Alphaproteobacteria</taxon>
        <taxon>Rhodobacterales</taxon>
        <taxon>Roseobacteraceae</taxon>
        <taxon>Salinihabitans</taxon>
    </lineage>
</organism>